<dbReference type="AlphaFoldDB" id="A0A178MEV2"/>
<gene>
    <name evidence="2" type="ORF">A6A04_05595</name>
</gene>
<dbReference type="STRING" id="1285242.A6A04_05595"/>
<dbReference type="OrthoDB" id="9945671at2"/>
<name>A0A178MEV2_9PROT</name>
<dbReference type="RefSeq" id="WP_068494716.1">
    <property type="nucleotide sequence ID" value="NZ_LWQT01000088.1"/>
</dbReference>
<accession>A0A178MEV2</accession>
<dbReference type="Proteomes" id="UP000078428">
    <property type="component" value="Unassembled WGS sequence"/>
</dbReference>
<reference evidence="2 3" key="1">
    <citation type="submission" date="2016-04" db="EMBL/GenBank/DDBJ databases">
        <title>Draft genome sequence of freshwater magnetotactic bacteria Magnetospirillum marisnigri SP-1 and Magnetospirillum moscoviense BB-1.</title>
        <authorList>
            <person name="Koziaeva V."/>
            <person name="Dziuba M.V."/>
            <person name="Ivanov T.M."/>
            <person name="Kuznetsov B."/>
            <person name="Grouzdev D.S."/>
        </authorList>
    </citation>
    <scope>NUCLEOTIDE SEQUENCE [LARGE SCALE GENOMIC DNA]</scope>
    <source>
        <strain evidence="2 3">SP-1</strain>
    </source>
</reference>
<dbReference type="EMBL" id="LWQT01000088">
    <property type="protein sequence ID" value="OAN46588.1"/>
    <property type="molecule type" value="Genomic_DNA"/>
</dbReference>
<protein>
    <submittedName>
        <fullName evidence="2">Uncharacterized protein</fullName>
    </submittedName>
</protein>
<feature type="region of interest" description="Disordered" evidence="1">
    <location>
        <begin position="123"/>
        <end position="142"/>
    </location>
</feature>
<feature type="compositionally biased region" description="Basic and acidic residues" evidence="1">
    <location>
        <begin position="53"/>
        <end position="84"/>
    </location>
</feature>
<sequence>MSFDGIIGSDGANRVRSAQSAAAAGGVLAAIPIRQRSEPLDSSQVSRRPAPSQRDRFQVAPKADDTSPNRSRATRDDAPAERGTDGPVSAFLAQSLAQDGNGAESPAVAADIRIGIDAYRRAAGPETGETDPQVDILPPPGGALASGHRLDLAI</sequence>
<feature type="compositionally biased region" description="Low complexity" evidence="1">
    <location>
        <begin position="12"/>
        <end position="30"/>
    </location>
</feature>
<evidence type="ECO:0000313" key="2">
    <source>
        <dbReference type="EMBL" id="OAN46588.1"/>
    </source>
</evidence>
<evidence type="ECO:0000313" key="3">
    <source>
        <dbReference type="Proteomes" id="UP000078428"/>
    </source>
</evidence>
<evidence type="ECO:0000256" key="1">
    <source>
        <dbReference type="SAM" id="MobiDB-lite"/>
    </source>
</evidence>
<comment type="caution">
    <text evidence="2">The sequence shown here is derived from an EMBL/GenBank/DDBJ whole genome shotgun (WGS) entry which is preliminary data.</text>
</comment>
<feature type="region of interest" description="Disordered" evidence="1">
    <location>
        <begin position="1"/>
        <end position="107"/>
    </location>
</feature>
<keyword evidence="3" id="KW-1185">Reference proteome</keyword>
<organism evidence="2 3">
    <name type="scientific">Paramagnetospirillum marisnigri</name>
    <dbReference type="NCBI Taxonomy" id="1285242"/>
    <lineage>
        <taxon>Bacteria</taxon>
        <taxon>Pseudomonadati</taxon>
        <taxon>Pseudomonadota</taxon>
        <taxon>Alphaproteobacteria</taxon>
        <taxon>Rhodospirillales</taxon>
        <taxon>Magnetospirillaceae</taxon>
        <taxon>Paramagnetospirillum</taxon>
    </lineage>
</organism>
<proteinExistence type="predicted"/>